<proteinExistence type="predicted"/>
<evidence type="ECO:0000313" key="2">
    <source>
        <dbReference type="WBParaSite" id="JU765_v2.g14146.t2"/>
    </source>
</evidence>
<name>A0AC34Q975_9BILA</name>
<dbReference type="Proteomes" id="UP000887576">
    <property type="component" value="Unplaced"/>
</dbReference>
<accession>A0AC34Q975</accession>
<protein>
    <submittedName>
        <fullName evidence="2">Copine C-terminal domain-containing protein</fullName>
    </submittedName>
</protein>
<evidence type="ECO:0000313" key="1">
    <source>
        <dbReference type="Proteomes" id="UP000887576"/>
    </source>
</evidence>
<dbReference type="WBParaSite" id="JU765_v2.g14146.t2">
    <property type="protein sequence ID" value="JU765_v2.g14146.t2"/>
    <property type="gene ID" value="JU765_v2.g14146"/>
</dbReference>
<reference evidence="2" key="1">
    <citation type="submission" date="2022-11" db="UniProtKB">
        <authorList>
            <consortium name="WormBaseParasite"/>
        </authorList>
    </citation>
    <scope>IDENTIFICATION</scope>
</reference>
<organism evidence="1 2">
    <name type="scientific">Panagrolaimus sp. JU765</name>
    <dbReference type="NCBI Taxonomy" id="591449"/>
    <lineage>
        <taxon>Eukaryota</taxon>
        <taxon>Metazoa</taxon>
        <taxon>Ecdysozoa</taxon>
        <taxon>Nematoda</taxon>
        <taxon>Chromadorea</taxon>
        <taxon>Rhabditida</taxon>
        <taxon>Tylenchina</taxon>
        <taxon>Panagrolaimomorpha</taxon>
        <taxon>Panagrolaimoidea</taxon>
        <taxon>Panagrolaimidae</taxon>
        <taxon>Panagrolaimus</taxon>
    </lineage>
</organism>
<sequence length="753" mass="84331">MNMARIRHILEMRRATKVPPLLPPKAKRQGEIDKKTGPKEIIDIHVKIRGLRPKIGSGTNSITCIFSESDDSFGGPWRVSTASDVINKEPNIDLPSVFAIEFQFERSQYIKLDVCDWTENSAVSLGYTIFSVSELVVCEKNVISKKIINDDTGETIADAQISCTIRPKPHSVLLQFSAKNLIKKNMTPNSSQVFFEVQKHEENNDPLVLYRSEMAKCAQKVVFRSFSLQSTDISDNNVVFVCYFRDSKTQKGYMGQFETNYSLLKDGDPEKNTYNVVYVNSRGQTKTCGIFELLRCNDVALSSFLDYISSGSTLNLAIAIDFSRPDSFIDEAYVRRYLDDVELAVKAIGEPFRDFSATSAYGAFGFGAKIPPLYRESQEFCLSLETDPYCRGLDGVMKAFKNSFANVQPINTAHLSHVIYYVSKLAQNALNRNQSNQPNYHVLVVITRGVFDDLKETIQSIIFASRAPISIVFVGINNNDLGDLERLATAGTRLTYHGRKPERDCVQYVSIPKCREEESNPSELKSLVAERALSCLPWQMSTWMTKNGYKPRSAPVAYSQDVEQDQAYQAVPLHATYRPAKVVGEQAGSVFSASTATTTHQAFVAVPLRQLPREPTRVADYPTSTTSPRPGGDRDRLRSSQGSIDNRFIKMASQMSIDTRTVPVLNEQQYSGSGRPYVVQCVRSDVVPRYQTGYAESEETISSTSKLSKFLSQQEKSIPDSGKRPPSLANLRSYSIQHPSTRSLNTFFQSKKP</sequence>